<name>A0A1V0BAI8_9BURK</name>
<dbReference type="PROSITE" id="PS50104">
    <property type="entry name" value="TIR"/>
    <property type="match status" value="1"/>
</dbReference>
<dbReference type="Gene3D" id="3.40.50.10140">
    <property type="entry name" value="Toll/interleukin-1 receptor homology (TIR) domain"/>
    <property type="match status" value="1"/>
</dbReference>
<sequence>MSSLYQLAVLGSPSTTQLSELENILSQAVSMFNLRLGHEVEWNICPESFEPHQQRSSAAVFFGGENAPLANVAKLLERGVPLLPVASDVTRVNFEIPAMMQPLNCLAYAAGGAQRVATALLECAGLLPRQRRVFVSYRRGEAREAALQLFDALSARLFDVFLDTHGIPPAEDFQTMLWHRLCDSDVLLMLDTPGYFESRWTSAEFGRALAKGISVLRVGWPDATPSTRTATASRAELLPEEVDPATGRISEEAVERICLQLEEVRSQSHAVRSVNLVSNIRNAIETIGGQVIGVGASKAVHIQLPDGRNVVVYPTVGVPTSTTLHDASSSSPDQSVAVVYDHVGLHPRWLGHLDWLGQHIHSARWVKASEAGWQFADWEVRT</sequence>
<dbReference type="OrthoDB" id="344630at2"/>
<dbReference type="AlphaFoldDB" id="A0A1V0BAI8"/>
<evidence type="ECO:0000313" key="3">
    <source>
        <dbReference type="Proteomes" id="UP000242792"/>
    </source>
</evidence>
<dbReference type="Proteomes" id="UP000242792">
    <property type="component" value="Chromosome"/>
</dbReference>
<dbReference type="InterPro" id="IPR000157">
    <property type="entry name" value="TIR_dom"/>
</dbReference>
<proteinExistence type="predicted"/>
<dbReference type="KEGG" id="cke:B5M06_00160"/>
<dbReference type="GeneID" id="83037728"/>
<evidence type="ECO:0000313" key="2">
    <source>
        <dbReference type="EMBL" id="AQZ96922.1"/>
    </source>
</evidence>
<reference evidence="2 3" key="1">
    <citation type="submission" date="2017-03" db="EMBL/GenBank/DDBJ databases">
        <title>Rapid Whole Genome Sequencing of Comamonas kerstersii Causing Continuous ambulatory Peritoneal Dialysis-Associated Peritonitis.</title>
        <authorList>
            <person name="Zheng B."/>
        </authorList>
    </citation>
    <scope>NUCLEOTIDE SEQUENCE [LARGE SCALE GENOMIC DNA]</scope>
    <source>
        <strain evidence="2 3">8943</strain>
    </source>
</reference>
<gene>
    <name evidence="2" type="ORF">B5M06_00160</name>
</gene>
<dbReference type="GO" id="GO:0007165">
    <property type="term" value="P:signal transduction"/>
    <property type="evidence" value="ECO:0007669"/>
    <property type="project" value="InterPro"/>
</dbReference>
<feature type="domain" description="TIR" evidence="1">
    <location>
        <begin position="129"/>
        <end position="265"/>
    </location>
</feature>
<accession>A0A1V0BAI8</accession>
<dbReference type="EMBL" id="CP020121">
    <property type="protein sequence ID" value="AQZ96922.1"/>
    <property type="molecule type" value="Genomic_DNA"/>
</dbReference>
<dbReference type="InterPro" id="IPR035897">
    <property type="entry name" value="Toll_tir_struct_dom_sf"/>
</dbReference>
<organism evidence="2 3">
    <name type="scientific">Comamonas kerstersii</name>
    <dbReference type="NCBI Taxonomy" id="225992"/>
    <lineage>
        <taxon>Bacteria</taxon>
        <taxon>Pseudomonadati</taxon>
        <taxon>Pseudomonadota</taxon>
        <taxon>Betaproteobacteria</taxon>
        <taxon>Burkholderiales</taxon>
        <taxon>Comamonadaceae</taxon>
        <taxon>Comamonas</taxon>
    </lineage>
</organism>
<dbReference type="SUPFAM" id="SSF52200">
    <property type="entry name" value="Toll/Interleukin receptor TIR domain"/>
    <property type="match status" value="1"/>
</dbReference>
<protein>
    <submittedName>
        <fullName evidence="2">TIR domain-containing protein</fullName>
    </submittedName>
</protein>
<dbReference type="RefSeq" id="WP_080025122.1">
    <property type="nucleotide sequence ID" value="NZ_CP020121.1"/>
</dbReference>
<dbReference type="Pfam" id="PF13676">
    <property type="entry name" value="TIR_2"/>
    <property type="match status" value="1"/>
</dbReference>
<evidence type="ECO:0000259" key="1">
    <source>
        <dbReference type="PROSITE" id="PS50104"/>
    </source>
</evidence>